<evidence type="ECO:0000259" key="4">
    <source>
        <dbReference type="PROSITE" id="PS51900"/>
    </source>
</evidence>
<dbReference type="GO" id="GO:0003677">
    <property type="term" value="F:DNA binding"/>
    <property type="evidence" value="ECO:0007669"/>
    <property type="project" value="UniProtKB-KW"/>
</dbReference>
<proteinExistence type="predicted"/>
<dbReference type="AlphaFoldDB" id="A0A8H7QI58"/>
<keyword evidence="6" id="KW-1185">Reference proteome</keyword>
<dbReference type="PROSITE" id="PS51900">
    <property type="entry name" value="CB"/>
    <property type="match status" value="1"/>
</dbReference>
<dbReference type="SUPFAM" id="SSF56349">
    <property type="entry name" value="DNA breaking-rejoining enzymes"/>
    <property type="match status" value="1"/>
</dbReference>
<dbReference type="InterPro" id="IPR044068">
    <property type="entry name" value="CB"/>
</dbReference>
<feature type="region of interest" description="Disordered" evidence="3">
    <location>
        <begin position="43"/>
        <end position="62"/>
    </location>
</feature>
<gene>
    <name evidence="5" type="ORF">INT47_005717</name>
</gene>
<feature type="region of interest" description="Disordered" evidence="3">
    <location>
        <begin position="1"/>
        <end position="31"/>
    </location>
</feature>
<protein>
    <recommendedName>
        <fullName evidence="4">Core-binding (CB) domain-containing protein</fullName>
    </recommendedName>
</protein>
<feature type="region of interest" description="Disordered" evidence="3">
    <location>
        <begin position="563"/>
        <end position="591"/>
    </location>
</feature>
<dbReference type="Gene3D" id="1.10.150.130">
    <property type="match status" value="1"/>
</dbReference>
<dbReference type="InterPro" id="IPR011010">
    <property type="entry name" value="DNA_brk_join_enz"/>
</dbReference>
<dbReference type="Proteomes" id="UP000603453">
    <property type="component" value="Unassembled WGS sequence"/>
</dbReference>
<feature type="region of interest" description="Disordered" evidence="3">
    <location>
        <begin position="438"/>
        <end position="494"/>
    </location>
</feature>
<reference evidence="5" key="1">
    <citation type="submission" date="2020-12" db="EMBL/GenBank/DDBJ databases">
        <title>Metabolic potential, ecology and presence of endohyphal bacteria is reflected in genomic diversity of Mucoromycotina.</title>
        <authorList>
            <person name="Muszewska A."/>
            <person name="Okrasinska A."/>
            <person name="Steczkiewicz K."/>
            <person name="Drgas O."/>
            <person name="Orlowska M."/>
            <person name="Perlinska-Lenart U."/>
            <person name="Aleksandrzak-Piekarczyk T."/>
            <person name="Szatraj K."/>
            <person name="Zielenkiewicz U."/>
            <person name="Pilsyk S."/>
            <person name="Malc E."/>
            <person name="Mieczkowski P."/>
            <person name="Kruszewska J.S."/>
            <person name="Biernat P."/>
            <person name="Pawlowska J."/>
        </authorList>
    </citation>
    <scope>NUCLEOTIDE SEQUENCE</scope>
    <source>
        <strain evidence="5">WA0000017839</strain>
    </source>
</reference>
<comment type="caution">
    <text evidence="5">The sequence shown here is derived from an EMBL/GenBank/DDBJ whole genome shotgun (WGS) entry which is preliminary data.</text>
</comment>
<feature type="domain" description="Core-binding (CB)" evidence="4">
    <location>
        <begin position="613"/>
        <end position="691"/>
    </location>
</feature>
<feature type="compositionally biased region" description="Polar residues" evidence="3">
    <location>
        <begin position="469"/>
        <end position="478"/>
    </location>
</feature>
<evidence type="ECO:0000313" key="5">
    <source>
        <dbReference type="EMBL" id="KAG2192103.1"/>
    </source>
</evidence>
<dbReference type="InterPro" id="IPR013762">
    <property type="entry name" value="Integrase-like_cat_sf"/>
</dbReference>
<evidence type="ECO:0000256" key="1">
    <source>
        <dbReference type="ARBA" id="ARBA00023125"/>
    </source>
</evidence>
<dbReference type="InterPro" id="IPR010998">
    <property type="entry name" value="Integrase_recombinase_N"/>
</dbReference>
<keyword evidence="2" id="KW-0233">DNA recombination</keyword>
<feature type="compositionally biased region" description="Low complexity" evidence="3">
    <location>
        <begin position="575"/>
        <end position="585"/>
    </location>
</feature>
<evidence type="ECO:0000313" key="6">
    <source>
        <dbReference type="Proteomes" id="UP000603453"/>
    </source>
</evidence>
<dbReference type="Gene3D" id="1.10.443.10">
    <property type="entry name" value="Intergrase catalytic core"/>
    <property type="match status" value="1"/>
</dbReference>
<dbReference type="EMBL" id="JAEPRD010000317">
    <property type="protein sequence ID" value="KAG2192103.1"/>
    <property type="molecule type" value="Genomic_DNA"/>
</dbReference>
<evidence type="ECO:0000256" key="2">
    <source>
        <dbReference type="ARBA" id="ARBA00023172"/>
    </source>
</evidence>
<keyword evidence="1" id="KW-0238">DNA-binding</keyword>
<organism evidence="5 6">
    <name type="scientific">Mucor saturninus</name>
    <dbReference type="NCBI Taxonomy" id="64648"/>
    <lineage>
        <taxon>Eukaryota</taxon>
        <taxon>Fungi</taxon>
        <taxon>Fungi incertae sedis</taxon>
        <taxon>Mucoromycota</taxon>
        <taxon>Mucoromycotina</taxon>
        <taxon>Mucoromycetes</taxon>
        <taxon>Mucorales</taxon>
        <taxon>Mucorineae</taxon>
        <taxon>Mucoraceae</taxon>
        <taxon>Mucor</taxon>
    </lineage>
</organism>
<dbReference type="GO" id="GO:0015074">
    <property type="term" value="P:DNA integration"/>
    <property type="evidence" value="ECO:0007669"/>
    <property type="project" value="InterPro"/>
</dbReference>
<dbReference type="PANTHER" id="PTHR35617:SF3">
    <property type="entry name" value="CORE-BINDING (CB) DOMAIN-CONTAINING PROTEIN"/>
    <property type="match status" value="1"/>
</dbReference>
<feature type="compositionally biased region" description="Low complexity" evidence="3">
    <location>
        <begin position="43"/>
        <end position="55"/>
    </location>
</feature>
<dbReference type="GO" id="GO:0006310">
    <property type="term" value="P:DNA recombination"/>
    <property type="evidence" value="ECO:0007669"/>
    <property type="project" value="UniProtKB-KW"/>
</dbReference>
<accession>A0A8H7QI58</accession>
<dbReference type="OrthoDB" id="2288922at2759"/>
<name>A0A8H7QI58_9FUNG</name>
<dbReference type="PANTHER" id="PTHR35617">
    <property type="entry name" value="PHAGE_INTEGRASE DOMAIN-CONTAINING PROTEIN"/>
    <property type="match status" value="1"/>
</dbReference>
<evidence type="ECO:0000256" key="3">
    <source>
        <dbReference type="SAM" id="MobiDB-lite"/>
    </source>
</evidence>
<sequence length="929" mass="105653">MNNSFNRRLATGHNKTWVQNPVHNITSTPTTTSTYNSIQPKTTTVTTTRNSPTCTKRSNRTSSTINYSSRILQQHVFHPQEKRWITPCIQPEIIEQLYTVNAPHFKMETLQEVTKLIKNSSRISEVSTLQLERTNLPVFNNPVWSLSSPMALHQIDKTNLGVGAYSRDSNKCIPGRLNHHSRFGINSNSTHSTCIAEAGITRMDHQLQEINSNTNTINRTPRLLIGYYNDDSTDSGKEIERFKTQYSTSLKTNNTITSSSAQPNHANSSRHFCFGSSRSVHPTFASNEESNRQEFIGLGQASAAVRQMYRGAKMVERQSTSLERQEYLTSNTPTNNFRVCQQHRLGMQLTTSSSTTTNSIRSLDSSRSPNVYQLKGAKSSISCATNFPQNEEHENFDSYRQHHFNGIYEQTRWNQISTFDGISDRFMEMVLSTGNHNPINTRLRHSKHHSRLRISSTISQKQLDDQQERISSSTTTNGGKRRRSFCRSDNNPTAKIRLLASGSGESLPRRIYHSMEPVSPPLPESTMELYQPLSSKTTGRASPTSNYDHSLVAISTLVPNLTTNEPHSTLDFTTDRNSTSNTNSNLANDQQSLESRRVEIINNKFINSSLNDNAKSILMDKYLDQNSTNQSYKQEQLRFIEWTQTHNISPESFTPIDLIKFLSDMHTQHSYAVSTLQLFRSAVTHFHQQPQTIRLNEDINTFITTLLKKAPPIRLHRPTISLQPSIDYLTNISNPSFASLQSKLAFLLGFTYFLRPSDLHRIPYSSVSVSMDQQLLLFEVHKPKEKRGRRHIIKSFSVKAHTNARLCPIKTFLAMNSQRPQSSVESLFLHSLQPHKELSTRTIQSWISKLIKLSTTEKRVSLRSVASSLALQSGIPKEDIVTMGNWASSTTFENHYRREHLSSFDFTNTLLQLDQDSDEDIFYDANVNL</sequence>
<feature type="compositionally biased region" description="Polar residues" evidence="3">
    <location>
        <begin position="563"/>
        <end position="572"/>
    </location>
</feature>
<feature type="compositionally biased region" description="Polar residues" evidence="3">
    <location>
        <begin position="13"/>
        <end position="25"/>
    </location>
</feature>
<feature type="compositionally biased region" description="Basic residues" evidence="3">
    <location>
        <begin position="442"/>
        <end position="452"/>
    </location>
</feature>